<dbReference type="AlphaFoldDB" id="A0ABD3XC97"/>
<protein>
    <submittedName>
        <fullName evidence="1">Uncharacterized protein</fullName>
    </submittedName>
</protein>
<gene>
    <name evidence="1" type="ORF">ACJMK2_029951</name>
</gene>
<name>A0ABD3XC97_SINWO</name>
<reference evidence="1 2" key="1">
    <citation type="submission" date="2024-11" db="EMBL/GenBank/DDBJ databases">
        <title>Chromosome-level genome assembly of the freshwater bivalve Anodonta woodiana.</title>
        <authorList>
            <person name="Chen X."/>
        </authorList>
    </citation>
    <scope>NUCLEOTIDE SEQUENCE [LARGE SCALE GENOMIC DNA]</scope>
    <source>
        <strain evidence="1">MN2024</strain>
        <tissue evidence="1">Gills</tissue>
    </source>
</reference>
<proteinExistence type="predicted"/>
<feature type="non-terminal residue" evidence="1">
    <location>
        <position position="1"/>
    </location>
</feature>
<dbReference type="Proteomes" id="UP001634394">
    <property type="component" value="Unassembled WGS sequence"/>
</dbReference>
<evidence type="ECO:0000313" key="1">
    <source>
        <dbReference type="EMBL" id="KAL3883715.1"/>
    </source>
</evidence>
<accession>A0ABD3XC97</accession>
<organism evidence="1 2">
    <name type="scientific">Sinanodonta woodiana</name>
    <name type="common">Chinese pond mussel</name>
    <name type="synonym">Anodonta woodiana</name>
    <dbReference type="NCBI Taxonomy" id="1069815"/>
    <lineage>
        <taxon>Eukaryota</taxon>
        <taxon>Metazoa</taxon>
        <taxon>Spiralia</taxon>
        <taxon>Lophotrochozoa</taxon>
        <taxon>Mollusca</taxon>
        <taxon>Bivalvia</taxon>
        <taxon>Autobranchia</taxon>
        <taxon>Heteroconchia</taxon>
        <taxon>Palaeoheterodonta</taxon>
        <taxon>Unionida</taxon>
        <taxon>Unionoidea</taxon>
        <taxon>Unionidae</taxon>
        <taxon>Unioninae</taxon>
        <taxon>Sinanodonta</taxon>
    </lineage>
</organism>
<dbReference type="EMBL" id="JBJQND010000003">
    <property type="protein sequence ID" value="KAL3883715.1"/>
    <property type="molecule type" value="Genomic_DNA"/>
</dbReference>
<sequence>DLEMEHRCSLYKQCEVIEKTLYMPEDTSLQVENLIPCPAFDQEDKFDLALFDHLYGVGDKHQGLT</sequence>
<comment type="caution">
    <text evidence="1">The sequence shown here is derived from an EMBL/GenBank/DDBJ whole genome shotgun (WGS) entry which is preliminary data.</text>
</comment>
<keyword evidence="2" id="KW-1185">Reference proteome</keyword>
<evidence type="ECO:0000313" key="2">
    <source>
        <dbReference type="Proteomes" id="UP001634394"/>
    </source>
</evidence>